<dbReference type="InterPro" id="IPR011701">
    <property type="entry name" value="MFS"/>
</dbReference>
<evidence type="ECO:0000259" key="7">
    <source>
        <dbReference type="PROSITE" id="PS50850"/>
    </source>
</evidence>
<dbReference type="Pfam" id="PF07690">
    <property type="entry name" value="MFS_1"/>
    <property type="match status" value="1"/>
</dbReference>
<accession>A0AAD5JVR1</accession>
<feature type="transmembrane region" description="Helical" evidence="6">
    <location>
        <begin position="492"/>
        <end position="515"/>
    </location>
</feature>
<evidence type="ECO:0000256" key="6">
    <source>
        <dbReference type="SAM" id="Phobius"/>
    </source>
</evidence>
<reference evidence="8" key="1">
    <citation type="journal article" date="2022" name="IScience">
        <title>Evolution of zygomycete secretomes and the origins of terrestrial fungal ecologies.</title>
        <authorList>
            <person name="Chang Y."/>
            <person name="Wang Y."/>
            <person name="Mondo S."/>
            <person name="Ahrendt S."/>
            <person name="Andreopoulos W."/>
            <person name="Barry K."/>
            <person name="Beard J."/>
            <person name="Benny G.L."/>
            <person name="Blankenship S."/>
            <person name="Bonito G."/>
            <person name="Cuomo C."/>
            <person name="Desiro A."/>
            <person name="Gervers K.A."/>
            <person name="Hundley H."/>
            <person name="Kuo A."/>
            <person name="LaButti K."/>
            <person name="Lang B.F."/>
            <person name="Lipzen A."/>
            <person name="O'Donnell K."/>
            <person name="Pangilinan J."/>
            <person name="Reynolds N."/>
            <person name="Sandor L."/>
            <person name="Smith M.E."/>
            <person name="Tsang A."/>
            <person name="Grigoriev I.V."/>
            <person name="Stajich J.E."/>
            <person name="Spatafora J.W."/>
        </authorList>
    </citation>
    <scope>NUCLEOTIDE SEQUENCE</scope>
    <source>
        <strain evidence="8">RSA 2281</strain>
    </source>
</reference>
<dbReference type="InterPro" id="IPR036259">
    <property type="entry name" value="MFS_trans_sf"/>
</dbReference>
<feature type="transmembrane region" description="Helical" evidence="6">
    <location>
        <begin position="380"/>
        <end position="404"/>
    </location>
</feature>
<keyword evidence="9" id="KW-1185">Reference proteome</keyword>
<organism evidence="8 9">
    <name type="scientific">Phascolomyces articulosus</name>
    <dbReference type="NCBI Taxonomy" id="60185"/>
    <lineage>
        <taxon>Eukaryota</taxon>
        <taxon>Fungi</taxon>
        <taxon>Fungi incertae sedis</taxon>
        <taxon>Mucoromycota</taxon>
        <taxon>Mucoromycotina</taxon>
        <taxon>Mucoromycetes</taxon>
        <taxon>Mucorales</taxon>
        <taxon>Lichtheimiaceae</taxon>
        <taxon>Phascolomyces</taxon>
    </lineage>
</organism>
<feature type="transmembrane region" description="Helical" evidence="6">
    <location>
        <begin position="287"/>
        <end position="305"/>
    </location>
</feature>
<evidence type="ECO:0000256" key="4">
    <source>
        <dbReference type="ARBA" id="ARBA00023136"/>
    </source>
</evidence>
<evidence type="ECO:0000313" key="8">
    <source>
        <dbReference type="EMBL" id="KAI9244130.1"/>
    </source>
</evidence>
<reference evidence="8" key="2">
    <citation type="submission" date="2023-02" db="EMBL/GenBank/DDBJ databases">
        <authorList>
            <consortium name="DOE Joint Genome Institute"/>
            <person name="Mondo S.J."/>
            <person name="Chang Y."/>
            <person name="Wang Y."/>
            <person name="Ahrendt S."/>
            <person name="Andreopoulos W."/>
            <person name="Barry K."/>
            <person name="Beard J."/>
            <person name="Benny G.L."/>
            <person name="Blankenship S."/>
            <person name="Bonito G."/>
            <person name="Cuomo C."/>
            <person name="Desiro A."/>
            <person name="Gervers K.A."/>
            <person name="Hundley H."/>
            <person name="Kuo A."/>
            <person name="LaButti K."/>
            <person name="Lang B.F."/>
            <person name="Lipzen A."/>
            <person name="O'Donnell K."/>
            <person name="Pangilinan J."/>
            <person name="Reynolds N."/>
            <person name="Sandor L."/>
            <person name="Smith M.W."/>
            <person name="Tsang A."/>
            <person name="Grigoriev I.V."/>
            <person name="Stajich J.E."/>
            <person name="Spatafora J.W."/>
        </authorList>
    </citation>
    <scope>NUCLEOTIDE SEQUENCE</scope>
    <source>
        <strain evidence="8">RSA 2281</strain>
    </source>
</reference>
<feature type="region of interest" description="Disordered" evidence="5">
    <location>
        <begin position="1"/>
        <end position="96"/>
    </location>
</feature>
<comment type="subcellular location">
    <subcellularLocation>
        <location evidence="1">Membrane</location>
        <topology evidence="1">Multi-pass membrane protein</topology>
    </subcellularLocation>
</comment>
<feature type="compositionally biased region" description="Polar residues" evidence="5">
    <location>
        <begin position="572"/>
        <end position="582"/>
    </location>
</feature>
<feature type="transmembrane region" description="Helical" evidence="6">
    <location>
        <begin position="232"/>
        <end position="250"/>
    </location>
</feature>
<evidence type="ECO:0000256" key="2">
    <source>
        <dbReference type="ARBA" id="ARBA00022692"/>
    </source>
</evidence>
<keyword evidence="3 6" id="KW-1133">Transmembrane helix</keyword>
<feature type="region of interest" description="Disordered" evidence="5">
    <location>
        <begin position="572"/>
        <end position="595"/>
    </location>
</feature>
<evidence type="ECO:0000256" key="5">
    <source>
        <dbReference type="SAM" id="MobiDB-lite"/>
    </source>
</evidence>
<evidence type="ECO:0000256" key="3">
    <source>
        <dbReference type="ARBA" id="ARBA00022989"/>
    </source>
</evidence>
<evidence type="ECO:0000313" key="9">
    <source>
        <dbReference type="Proteomes" id="UP001209540"/>
    </source>
</evidence>
<keyword evidence="2 6" id="KW-0812">Transmembrane</keyword>
<name>A0AAD5JVR1_9FUNG</name>
<gene>
    <name evidence="8" type="ORF">BDA99DRAFT_529493</name>
</gene>
<dbReference type="Gene3D" id="1.20.1250.20">
    <property type="entry name" value="MFS general substrate transporter like domains"/>
    <property type="match status" value="1"/>
</dbReference>
<feature type="transmembrane region" description="Helical" evidence="6">
    <location>
        <begin position="170"/>
        <end position="187"/>
    </location>
</feature>
<dbReference type="GO" id="GO:0022857">
    <property type="term" value="F:transmembrane transporter activity"/>
    <property type="evidence" value="ECO:0007669"/>
    <property type="project" value="InterPro"/>
</dbReference>
<sequence>MTENNNNKELSNHPIIQREDELTYQQLPDHNSRLDIQQDEGEEEEKIDNASPNTTNEINKEQDLSDTSTLDRESITSHKKETMTDQMTAYDDEKCRGQERSHQRWLTFILGDIYAKDDPSIMSDQRRNIIILIVALGGVSGPLASMIYMPGLLSVANDLNTNISAVNGSVSAYVVFMGVAPLIWGNFSDQYGRKRMYFFSNLLSLIASIICAISTNIGMLIVFRAFQSCGANAGLTLGAGVIADIIPISMRGKAYGLFYIGPLVGPVLGPTIGGFLCQYLGWQSTFYLQAILSGLLLMMTTMFLPETLRKTKNDKISLEGKDSHHFNFSRVFQNLARDFKPMFLMLRDWSILHITAYHSVIFGCLYFLNPTITSTLHKLYGYNAWQVGLCYLPLGFGFMIGSVLSGKHSDIALSKTKENNTGKKSKRQIPEMRLMASVPAFFFIPAGYLIYGWTTEKGVGVYAPLIGLFVYALGQMWAFTPTSVYLVDSKPGSSATAVGIANAARSIVGAVTAIFSTNAVESIGPGILFTVMAVINIVNVLFVVLTYYFGEKWRMDFETKVLHRTSLTTTVASSGKPTTETGNDIEASLGGIPEKGTHPLDSTILTEKEEQEHMDNLYLARITSKHSAV</sequence>
<dbReference type="SUPFAM" id="SSF103473">
    <property type="entry name" value="MFS general substrate transporter"/>
    <property type="match status" value="1"/>
</dbReference>
<feature type="compositionally biased region" description="Acidic residues" evidence="5">
    <location>
        <begin position="37"/>
        <end position="46"/>
    </location>
</feature>
<dbReference type="EMBL" id="JAIXMP010000063">
    <property type="protein sequence ID" value="KAI9244130.1"/>
    <property type="molecule type" value="Genomic_DNA"/>
</dbReference>
<feature type="transmembrane region" description="Helical" evidence="6">
    <location>
        <begin position="459"/>
        <end position="480"/>
    </location>
</feature>
<comment type="caution">
    <text evidence="8">The sequence shown here is derived from an EMBL/GenBank/DDBJ whole genome shotgun (WGS) entry which is preliminary data.</text>
</comment>
<dbReference type="PANTHER" id="PTHR23502:SF5">
    <property type="entry name" value="QUINIDINE RESISTANCE PROTEIN 3"/>
    <property type="match status" value="1"/>
</dbReference>
<feature type="transmembrane region" description="Helical" evidence="6">
    <location>
        <begin position="349"/>
        <end position="368"/>
    </location>
</feature>
<dbReference type="PANTHER" id="PTHR23502">
    <property type="entry name" value="MAJOR FACILITATOR SUPERFAMILY"/>
    <property type="match status" value="1"/>
</dbReference>
<dbReference type="CDD" id="cd17323">
    <property type="entry name" value="MFS_Tpo1_MDR_like"/>
    <property type="match status" value="1"/>
</dbReference>
<protein>
    <submittedName>
        <fullName evidence="8">Major facilitator superfamily domain-containing protein</fullName>
    </submittedName>
</protein>
<dbReference type="InterPro" id="IPR020846">
    <property type="entry name" value="MFS_dom"/>
</dbReference>
<dbReference type="GO" id="GO:0005886">
    <property type="term" value="C:plasma membrane"/>
    <property type="evidence" value="ECO:0007669"/>
    <property type="project" value="TreeGrafter"/>
</dbReference>
<proteinExistence type="predicted"/>
<feature type="transmembrane region" description="Helical" evidence="6">
    <location>
        <begin position="199"/>
        <end position="226"/>
    </location>
</feature>
<feature type="compositionally biased region" description="Basic and acidic residues" evidence="5">
    <location>
        <begin position="58"/>
        <end position="83"/>
    </location>
</feature>
<dbReference type="Proteomes" id="UP001209540">
    <property type="component" value="Unassembled WGS sequence"/>
</dbReference>
<feature type="transmembrane region" description="Helical" evidence="6">
    <location>
        <begin position="434"/>
        <end position="453"/>
    </location>
</feature>
<dbReference type="AlphaFoldDB" id="A0AAD5JVR1"/>
<evidence type="ECO:0000256" key="1">
    <source>
        <dbReference type="ARBA" id="ARBA00004141"/>
    </source>
</evidence>
<keyword evidence="4 6" id="KW-0472">Membrane</keyword>
<feature type="domain" description="Major facilitator superfamily (MFS) profile" evidence="7">
    <location>
        <begin position="130"/>
        <end position="551"/>
    </location>
</feature>
<feature type="transmembrane region" description="Helical" evidence="6">
    <location>
        <begin position="129"/>
        <end position="150"/>
    </location>
</feature>
<feature type="transmembrane region" description="Helical" evidence="6">
    <location>
        <begin position="527"/>
        <end position="550"/>
    </location>
</feature>
<feature type="transmembrane region" description="Helical" evidence="6">
    <location>
        <begin position="257"/>
        <end position="281"/>
    </location>
</feature>
<dbReference type="PROSITE" id="PS50850">
    <property type="entry name" value="MFS"/>
    <property type="match status" value="1"/>
</dbReference>